<proteinExistence type="predicted"/>
<dbReference type="EMBL" id="JACMRX010000005">
    <property type="protein sequence ID" value="KAF7989184.1"/>
    <property type="molecule type" value="Genomic_DNA"/>
</dbReference>
<comment type="caution">
    <text evidence="1">The sequence shown here is derived from an EMBL/GenBank/DDBJ whole genome shotgun (WGS) entry which is preliminary data.</text>
</comment>
<feature type="non-terminal residue" evidence="1">
    <location>
        <position position="1"/>
    </location>
</feature>
<accession>A0A834XPU8</accession>
<reference evidence="1 2" key="1">
    <citation type="submission" date="2020-08" db="EMBL/GenBank/DDBJ databases">
        <title>Aphidius gifuensis genome sequencing and assembly.</title>
        <authorList>
            <person name="Du Z."/>
        </authorList>
    </citation>
    <scope>NUCLEOTIDE SEQUENCE [LARGE SCALE GENOMIC DNA]</scope>
    <source>
        <strain evidence="1">YNYX2018</strain>
        <tissue evidence="1">Adults</tissue>
    </source>
</reference>
<feature type="non-terminal residue" evidence="1">
    <location>
        <position position="99"/>
    </location>
</feature>
<evidence type="ECO:0000313" key="2">
    <source>
        <dbReference type="Proteomes" id="UP000639338"/>
    </source>
</evidence>
<dbReference type="AlphaFoldDB" id="A0A834XPU8"/>
<gene>
    <name evidence="1" type="ORF">HCN44_007714</name>
</gene>
<keyword evidence="2" id="KW-1185">Reference proteome</keyword>
<dbReference type="Proteomes" id="UP000639338">
    <property type="component" value="Unassembled WGS sequence"/>
</dbReference>
<name>A0A834XPU8_APHGI</name>
<sequence>IQEINKVTTGRLKNFRNNWKNITNDKFILNSLNGYKIPFTSFPFQHHSPTEKTFLVEEFKLIQTEINKLIKKGAIEEKKDNIKHLISKFKEDNWYKILD</sequence>
<organism evidence="1 2">
    <name type="scientific">Aphidius gifuensis</name>
    <name type="common">Parasitoid wasp</name>
    <dbReference type="NCBI Taxonomy" id="684658"/>
    <lineage>
        <taxon>Eukaryota</taxon>
        <taxon>Metazoa</taxon>
        <taxon>Ecdysozoa</taxon>
        <taxon>Arthropoda</taxon>
        <taxon>Hexapoda</taxon>
        <taxon>Insecta</taxon>
        <taxon>Pterygota</taxon>
        <taxon>Neoptera</taxon>
        <taxon>Endopterygota</taxon>
        <taxon>Hymenoptera</taxon>
        <taxon>Apocrita</taxon>
        <taxon>Ichneumonoidea</taxon>
        <taxon>Braconidae</taxon>
        <taxon>Aphidiinae</taxon>
        <taxon>Aphidius</taxon>
    </lineage>
</organism>
<protein>
    <submittedName>
        <fullName evidence="1">Uncharacterized protein</fullName>
    </submittedName>
</protein>
<evidence type="ECO:0000313" key="1">
    <source>
        <dbReference type="EMBL" id="KAF7989184.1"/>
    </source>
</evidence>